<sequence>MWAAKLPGEGALLWDACVAMCEVMGQLGVAVDGGKDSLSMAARVGHDTVKAPGALVISAYAVCPDITATVTPDLEDPDGTGVLLWVPLSPGRHRLGGSALAQCYGQLGDCSPDLEQPELFAACFNATQELLQDRLLTAGHDVSDGGLVSCLLEMAFAGNRGVEVELPSQGAADLELLFSEELGLVLEAPRRHADAVCRRYADAGAPCHRVGRTRGFGPEAEVRRRTLRRAAAAGVSVRVDGREVLREPLPRLRALWEDTSFQLERLQANEACVRQEEEGLARRTQPYFKLTFDPSDAPSVSQLRPRVAVVREEGSNGDREMSVSLHMAGFEVWDVNMQDLCSGSTTLESFKAVVFVGGFSYADVLGSAKGKSTHTYTHTKTHTHTKTSWAATVAYNPRAKAEFDRFRRRADTLSLGVCNGCQLLALLGWVGADEVGADEVGADEVGADDAAAAGKKGTERSAPQPAADVKRWTKTLLLFSLPPPEGDVVLTHNESGRFESRFVSVGIRESPSVWLRGMQGSALGVWVAHGEGLMRFRSPSAEDRILSGGLAPLRYLDDEGEPTEEYPLNPNGSPRGVAGLCSGDGRHLAMMPHPERCTLGWQWPWAPRDFRPSLTPSPWLRMFQNAAAWCSSAEG</sequence>
<dbReference type="InterPro" id="IPR036676">
    <property type="entry name" value="PurM-like_C_sf"/>
</dbReference>
<evidence type="ECO:0000259" key="2">
    <source>
        <dbReference type="Pfam" id="PF22689"/>
    </source>
</evidence>
<proteinExistence type="predicted"/>
<comment type="caution">
    <text evidence="3">The sequence shown here is derived from an EMBL/GenBank/DDBJ whole genome shotgun (WGS) entry which is preliminary data.</text>
</comment>
<dbReference type="Gene3D" id="3.90.650.10">
    <property type="entry name" value="PurM-like C-terminal domain"/>
    <property type="match status" value="1"/>
</dbReference>
<evidence type="ECO:0000259" key="1">
    <source>
        <dbReference type="Pfam" id="PF02769"/>
    </source>
</evidence>
<dbReference type="Pfam" id="PF13507">
    <property type="entry name" value="GATase_5"/>
    <property type="match status" value="2"/>
</dbReference>
<dbReference type="Pfam" id="PF22689">
    <property type="entry name" value="FGAR-AT_PurM_N-like"/>
    <property type="match status" value="1"/>
</dbReference>
<dbReference type="GO" id="GO:0004642">
    <property type="term" value="F:phosphoribosylformylglycinamidine synthase activity"/>
    <property type="evidence" value="ECO:0007669"/>
    <property type="project" value="TreeGrafter"/>
</dbReference>
<dbReference type="CDD" id="cd02204">
    <property type="entry name" value="PurL_repeat2"/>
    <property type="match status" value="1"/>
</dbReference>
<name>A0A4Z2EK23_9TELE</name>
<dbReference type="PROSITE" id="PS51273">
    <property type="entry name" value="GATASE_TYPE_1"/>
    <property type="match status" value="1"/>
</dbReference>
<accession>A0A4Z2EK23</accession>
<dbReference type="InterPro" id="IPR029062">
    <property type="entry name" value="Class_I_gatase-like"/>
</dbReference>
<dbReference type="CDD" id="cd01740">
    <property type="entry name" value="GATase1_FGAR_AT"/>
    <property type="match status" value="1"/>
</dbReference>
<gene>
    <name evidence="3" type="primary">PFAS_1</name>
    <name evidence="3" type="ORF">EYF80_060913</name>
</gene>
<dbReference type="GO" id="GO:0006164">
    <property type="term" value="P:purine nucleotide biosynthetic process"/>
    <property type="evidence" value="ECO:0007669"/>
    <property type="project" value="TreeGrafter"/>
</dbReference>
<evidence type="ECO:0000313" key="3">
    <source>
        <dbReference type="EMBL" id="TNN28940.1"/>
    </source>
</evidence>
<dbReference type="SUPFAM" id="SSF56042">
    <property type="entry name" value="PurM C-terminal domain-like"/>
    <property type="match status" value="1"/>
</dbReference>
<dbReference type="SUPFAM" id="SSF52317">
    <property type="entry name" value="Class I glutamine amidotransferase-like"/>
    <property type="match status" value="2"/>
</dbReference>
<dbReference type="SUPFAM" id="SSF55326">
    <property type="entry name" value="PurM N-terminal domain-like"/>
    <property type="match status" value="1"/>
</dbReference>
<dbReference type="Pfam" id="PF02769">
    <property type="entry name" value="AIRS_C"/>
    <property type="match status" value="1"/>
</dbReference>
<dbReference type="SMART" id="SM01211">
    <property type="entry name" value="GATase_5"/>
    <property type="match status" value="1"/>
</dbReference>
<evidence type="ECO:0000313" key="4">
    <source>
        <dbReference type="Proteomes" id="UP000314294"/>
    </source>
</evidence>
<dbReference type="PANTHER" id="PTHR10099:SF1">
    <property type="entry name" value="PHOSPHORIBOSYLFORMYLGLYCINAMIDINE SYNTHASE"/>
    <property type="match status" value="1"/>
</dbReference>
<protein>
    <submittedName>
        <fullName evidence="3">Phosphoribosylformylglycinamidine synthase</fullName>
    </submittedName>
</protein>
<reference evidence="3 4" key="1">
    <citation type="submission" date="2019-03" db="EMBL/GenBank/DDBJ databases">
        <title>First draft genome of Liparis tanakae, snailfish: a comprehensive survey of snailfish specific genes.</title>
        <authorList>
            <person name="Kim W."/>
            <person name="Song I."/>
            <person name="Jeong J.-H."/>
            <person name="Kim D."/>
            <person name="Kim S."/>
            <person name="Ryu S."/>
            <person name="Song J.Y."/>
            <person name="Lee S.K."/>
        </authorList>
    </citation>
    <scope>NUCLEOTIDE SEQUENCE [LARGE SCALE GENOMIC DNA]</scope>
    <source>
        <tissue evidence="3">Muscle</tissue>
    </source>
</reference>
<dbReference type="Proteomes" id="UP000314294">
    <property type="component" value="Unassembled WGS sequence"/>
</dbReference>
<dbReference type="EMBL" id="SRLO01006252">
    <property type="protein sequence ID" value="TNN28940.1"/>
    <property type="molecule type" value="Genomic_DNA"/>
</dbReference>
<feature type="domain" description="FGAR-AT PurM N-terminal-like" evidence="2">
    <location>
        <begin position="1"/>
        <end position="61"/>
    </location>
</feature>
<dbReference type="Gene3D" id="3.40.50.880">
    <property type="match status" value="1"/>
</dbReference>
<keyword evidence="4" id="KW-1185">Reference proteome</keyword>
<dbReference type="PANTHER" id="PTHR10099">
    <property type="entry name" value="PHOSPHORIBOSYLFORMYLGLYCINAMIDINE SYNTHASE"/>
    <property type="match status" value="1"/>
</dbReference>
<dbReference type="InterPro" id="IPR036921">
    <property type="entry name" value="PurM-like_N_sf"/>
</dbReference>
<organism evidence="3 4">
    <name type="scientific">Liparis tanakae</name>
    <name type="common">Tanaka's snailfish</name>
    <dbReference type="NCBI Taxonomy" id="230148"/>
    <lineage>
        <taxon>Eukaryota</taxon>
        <taxon>Metazoa</taxon>
        <taxon>Chordata</taxon>
        <taxon>Craniata</taxon>
        <taxon>Vertebrata</taxon>
        <taxon>Euteleostomi</taxon>
        <taxon>Actinopterygii</taxon>
        <taxon>Neopterygii</taxon>
        <taxon>Teleostei</taxon>
        <taxon>Neoteleostei</taxon>
        <taxon>Acanthomorphata</taxon>
        <taxon>Eupercaria</taxon>
        <taxon>Perciformes</taxon>
        <taxon>Cottioidei</taxon>
        <taxon>Cottales</taxon>
        <taxon>Liparidae</taxon>
        <taxon>Liparis</taxon>
    </lineage>
</organism>
<dbReference type="AlphaFoldDB" id="A0A4Z2EK23"/>
<dbReference type="GO" id="GO:0005737">
    <property type="term" value="C:cytoplasm"/>
    <property type="evidence" value="ECO:0007669"/>
    <property type="project" value="TreeGrafter"/>
</dbReference>
<dbReference type="InterPro" id="IPR055181">
    <property type="entry name" value="FGAR-AT_PurM_N-like"/>
</dbReference>
<dbReference type="OrthoDB" id="6666987at2759"/>
<feature type="domain" description="PurM-like C-terminal" evidence="1">
    <location>
        <begin position="93"/>
        <end position="213"/>
    </location>
</feature>
<dbReference type="InterPro" id="IPR010918">
    <property type="entry name" value="PurM-like_C_dom"/>
</dbReference>